<gene>
    <name evidence="2" type="ORF">ACFQGU_08550</name>
</gene>
<evidence type="ECO:0000313" key="2">
    <source>
        <dbReference type="EMBL" id="MFC6237925.1"/>
    </source>
</evidence>
<keyword evidence="3" id="KW-1185">Reference proteome</keyword>
<dbReference type="InterPro" id="IPR036412">
    <property type="entry name" value="HAD-like_sf"/>
</dbReference>
<organism evidence="2 3">
    <name type="scientific">Longivirga aurantiaca</name>
    <dbReference type="NCBI Taxonomy" id="1837743"/>
    <lineage>
        <taxon>Bacteria</taxon>
        <taxon>Bacillati</taxon>
        <taxon>Actinomycetota</taxon>
        <taxon>Actinomycetes</taxon>
        <taxon>Sporichthyales</taxon>
        <taxon>Sporichthyaceae</taxon>
        <taxon>Longivirga</taxon>
    </lineage>
</organism>
<evidence type="ECO:0000256" key="1">
    <source>
        <dbReference type="ARBA" id="ARBA00022801"/>
    </source>
</evidence>
<proteinExistence type="predicted"/>
<dbReference type="GO" id="GO:0016787">
    <property type="term" value="F:hydrolase activity"/>
    <property type="evidence" value="ECO:0007669"/>
    <property type="project" value="UniProtKB-KW"/>
</dbReference>
<dbReference type="Pfam" id="PF00702">
    <property type="entry name" value="Hydrolase"/>
    <property type="match status" value="1"/>
</dbReference>
<dbReference type="SFLD" id="SFLDS00003">
    <property type="entry name" value="Haloacid_Dehalogenase"/>
    <property type="match status" value="1"/>
</dbReference>
<keyword evidence="1 2" id="KW-0378">Hydrolase</keyword>
<dbReference type="EMBL" id="JBHSTI010000008">
    <property type="protein sequence ID" value="MFC6237925.1"/>
    <property type="molecule type" value="Genomic_DNA"/>
</dbReference>
<reference evidence="3" key="1">
    <citation type="journal article" date="2019" name="Int. J. Syst. Evol. Microbiol.">
        <title>The Global Catalogue of Microorganisms (GCM) 10K type strain sequencing project: providing services to taxonomists for standard genome sequencing and annotation.</title>
        <authorList>
            <consortium name="The Broad Institute Genomics Platform"/>
            <consortium name="The Broad Institute Genome Sequencing Center for Infectious Disease"/>
            <person name="Wu L."/>
            <person name="Ma J."/>
        </authorList>
    </citation>
    <scope>NUCLEOTIDE SEQUENCE [LARGE SCALE GENOMIC DNA]</scope>
    <source>
        <strain evidence="3">CGMCC 4.7317</strain>
    </source>
</reference>
<dbReference type="SFLD" id="SFLDG01129">
    <property type="entry name" value="C1.5:_HAD__Beta-PGM__Phosphata"/>
    <property type="match status" value="1"/>
</dbReference>
<dbReference type="InterPro" id="IPR023214">
    <property type="entry name" value="HAD_sf"/>
</dbReference>
<dbReference type="RefSeq" id="WP_386765666.1">
    <property type="nucleotide sequence ID" value="NZ_JBHSTI010000008.1"/>
</dbReference>
<comment type="caution">
    <text evidence="2">The sequence shown here is derived from an EMBL/GenBank/DDBJ whole genome shotgun (WGS) entry which is preliminary data.</text>
</comment>
<dbReference type="InterPro" id="IPR051540">
    <property type="entry name" value="S-2-haloacid_dehalogenase"/>
</dbReference>
<dbReference type="EC" id="3.1.3.-" evidence="2"/>
<dbReference type="PRINTS" id="PR00413">
    <property type="entry name" value="HADHALOGNASE"/>
</dbReference>
<dbReference type="NCBIfam" id="TIGR01549">
    <property type="entry name" value="HAD-SF-IA-v1"/>
    <property type="match status" value="1"/>
</dbReference>
<protein>
    <submittedName>
        <fullName evidence="2">HAD family hydrolase</fullName>
        <ecNumber evidence="2">3.1.3.-</ecNumber>
    </submittedName>
</protein>
<evidence type="ECO:0000313" key="3">
    <source>
        <dbReference type="Proteomes" id="UP001596138"/>
    </source>
</evidence>
<accession>A0ABW1T1M5</accession>
<dbReference type="InterPro" id="IPR006439">
    <property type="entry name" value="HAD-SF_hydro_IA"/>
</dbReference>
<dbReference type="SUPFAM" id="SSF56784">
    <property type="entry name" value="HAD-like"/>
    <property type="match status" value="1"/>
</dbReference>
<dbReference type="Gene3D" id="3.40.50.1000">
    <property type="entry name" value="HAD superfamily/HAD-like"/>
    <property type="match status" value="1"/>
</dbReference>
<dbReference type="PANTHER" id="PTHR43316">
    <property type="entry name" value="HYDROLASE, HALOACID DELAHOGENASE-RELATED"/>
    <property type="match status" value="1"/>
</dbReference>
<sequence length="248" mass="27064">MTTVEAVVFDWGGTLTPWHEIDLVAQWYAYAQVYDPVHGAELARRLFDAEESFWQRQRASFGAEGTGHLAGVFERAGIDTSTWQHRDALDAYLDAWDPHTHTSPEVVPLLEGLRADGLKVGVLSNTMWPRSFHEQVFTRDGVLPLIDGAVYTSETPVGKPHADAFALALAAVGVADASRVVFVGDRPWDDVHGAQQVGMRAILVPHSDIPDHQQVPVDVTPDAVVQSIGDVLDVVRAWNAEAVRATGA</sequence>
<name>A0ABW1T1M5_9ACTN</name>
<dbReference type="Proteomes" id="UP001596138">
    <property type="component" value="Unassembled WGS sequence"/>
</dbReference>
<dbReference type="PANTHER" id="PTHR43316:SF3">
    <property type="entry name" value="HALOACID DEHALOGENASE, TYPE II (AFU_ORTHOLOGUE AFUA_2G07750)-RELATED"/>
    <property type="match status" value="1"/>
</dbReference>